<dbReference type="Pfam" id="PF03466">
    <property type="entry name" value="LysR_substrate"/>
    <property type="match status" value="1"/>
</dbReference>
<protein>
    <submittedName>
        <fullName evidence="6">Transcriptional regulator, LysR family</fullName>
    </submittedName>
</protein>
<evidence type="ECO:0000256" key="2">
    <source>
        <dbReference type="ARBA" id="ARBA00023015"/>
    </source>
</evidence>
<keyword evidence="7" id="KW-1185">Reference proteome</keyword>
<dbReference type="InterPro" id="IPR005119">
    <property type="entry name" value="LysR_subst-bd"/>
</dbReference>
<dbReference type="Gene3D" id="1.10.10.10">
    <property type="entry name" value="Winged helix-like DNA-binding domain superfamily/Winged helix DNA-binding domain"/>
    <property type="match status" value="1"/>
</dbReference>
<comment type="caution">
    <text evidence="6">The sequence shown here is derived from an EMBL/GenBank/DDBJ whole genome shotgun (WGS) entry which is preliminary data.</text>
</comment>
<gene>
    <name evidence="6" type="ORF">HMPREF1250_0609</name>
</gene>
<comment type="similarity">
    <text evidence="1">Belongs to the LysR transcriptional regulatory family.</text>
</comment>
<keyword evidence="4" id="KW-0804">Transcription</keyword>
<reference evidence="6 7" key="1">
    <citation type="submission" date="2013-09" db="EMBL/GenBank/DDBJ databases">
        <authorList>
            <person name="Durkin A.S."/>
            <person name="Haft D.R."/>
            <person name="McCorrison J."/>
            <person name="Torralba M."/>
            <person name="Gillis M."/>
            <person name="Haft D.H."/>
            <person name="Methe B."/>
            <person name="Sutton G."/>
            <person name="Nelson K.E."/>
        </authorList>
    </citation>
    <scope>NUCLEOTIDE SEQUENCE [LARGE SCALE GENOMIC DNA]</scope>
    <source>
        <strain evidence="6 7">BV3C16-1</strain>
    </source>
</reference>
<dbReference type="RefSeq" id="WP_023053215.1">
    <property type="nucleotide sequence ID" value="NZ_AWXA01000011.1"/>
</dbReference>
<dbReference type="SUPFAM" id="SSF53850">
    <property type="entry name" value="Periplasmic binding protein-like II"/>
    <property type="match status" value="1"/>
</dbReference>
<evidence type="ECO:0000313" key="7">
    <source>
        <dbReference type="Proteomes" id="UP000017090"/>
    </source>
</evidence>
<dbReference type="CDD" id="cd05466">
    <property type="entry name" value="PBP2_LTTR_substrate"/>
    <property type="match status" value="1"/>
</dbReference>
<evidence type="ECO:0000256" key="1">
    <source>
        <dbReference type="ARBA" id="ARBA00009437"/>
    </source>
</evidence>
<dbReference type="GO" id="GO:0003677">
    <property type="term" value="F:DNA binding"/>
    <property type="evidence" value="ECO:0007669"/>
    <property type="project" value="UniProtKB-KW"/>
</dbReference>
<dbReference type="InterPro" id="IPR036390">
    <property type="entry name" value="WH_DNA-bd_sf"/>
</dbReference>
<dbReference type="InterPro" id="IPR050950">
    <property type="entry name" value="HTH-type_LysR_regulators"/>
</dbReference>
<dbReference type="eggNOG" id="COG0583">
    <property type="taxonomic scope" value="Bacteria"/>
</dbReference>
<proteinExistence type="inferred from homology"/>
<dbReference type="SUPFAM" id="SSF46785">
    <property type="entry name" value="Winged helix' DNA-binding domain"/>
    <property type="match status" value="1"/>
</dbReference>
<evidence type="ECO:0000256" key="3">
    <source>
        <dbReference type="ARBA" id="ARBA00023125"/>
    </source>
</evidence>
<keyword evidence="3" id="KW-0238">DNA-binding</keyword>
<sequence length="321" mass="35957">MELPSIQELKSFILYGQLRNFTSAAKAANVTQSAFSAQIKKLEDILGVPLIIRNNRGSALTVEGESFLRDAEAVVASLETAAERVRRLYARRLPVLHVGVMRSMGDILMNAHIAYLHAHHEDLSINVYDMEESEVMTDLHAGKIDMASVYADDAARWHGYEMVPFATDSFVYFAPHVAPGGAVSKEFMWNRQLVMYPPKYFMDRRLRTYFAGTETCGSHAEIQLSNPYASVDFCRNNKAGCLVSERLAAVMGLAGQCCALADPLTLTAYIVYRKHTEKETYIRLFIEYMRKQGKPVAGPVSSNFLMTRSFFSVIQTVTVVL</sequence>
<dbReference type="PRINTS" id="PR00039">
    <property type="entry name" value="HTHLYSR"/>
</dbReference>
<dbReference type="STRING" id="1111454.HMPREF1250_0609"/>
<evidence type="ECO:0000313" key="6">
    <source>
        <dbReference type="EMBL" id="ERT61048.1"/>
    </source>
</evidence>
<accession>U7URG3</accession>
<dbReference type="PROSITE" id="PS50931">
    <property type="entry name" value="HTH_LYSR"/>
    <property type="match status" value="1"/>
</dbReference>
<name>U7URG3_9FIRM</name>
<dbReference type="GO" id="GO:0003700">
    <property type="term" value="F:DNA-binding transcription factor activity"/>
    <property type="evidence" value="ECO:0007669"/>
    <property type="project" value="InterPro"/>
</dbReference>
<feature type="domain" description="HTH lysR-type" evidence="5">
    <location>
        <begin position="4"/>
        <end position="61"/>
    </location>
</feature>
<keyword evidence="2" id="KW-0805">Transcription regulation</keyword>
<dbReference type="InterPro" id="IPR000847">
    <property type="entry name" value="LysR_HTH_N"/>
</dbReference>
<dbReference type="PATRIC" id="fig|1111454.3.peg.700"/>
<organism evidence="6 7">
    <name type="scientific">Megasphaera vaginalis</name>
    <name type="common">ex Srinivasan et al. 2021</name>
    <dbReference type="NCBI Taxonomy" id="1111454"/>
    <lineage>
        <taxon>Bacteria</taxon>
        <taxon>Bacillati</taxon>
        <taxon>Bacillota</taxon>
        <taxon>Negativicutes</taxon>
        <taxon>Veillonellales</taxon>
        <taxon>Veillonellaceae</taxon>
        <taxon>Megasphaera</taxon>
    </lineage>
</organism>
<evidence type="ECO:0000256" key="4">
    <source>
        <dbReference type="ARBA" id="ARBA00023163"/>
    </source>
</evidence>
<dbReference type="Gene3D" id="3.40.190.290">
    <property type="match status" value="1"/>
</dbReference>
<dbReference type="PANTHER" id="PTHR30419">
    <property type="entry name" value="HTH-TYPE TRANSCRIPTIONAL REGULATOR YBHD"/>
    <property type="match status" value="1"/>
</dbReference>
<dbReference type="EMBL" id="AWXA01000011">
    <property type="protein sequence ID" value="ERT61048.1"/>
    <property type="molecule type" value="Genomic_DNA"/>
</dbReference>
<evidence type="ECO:0000259" key="5">
    <source>
        <dbReference type="PROSITE" id="PS50931"/>
    </source>
</evidence>
<dbReference type="InterPro" id="IPR036388">
    <property type="entry name" value="WH-like_DNA-bd_sf"/>
</dbReference>
<dbReference type="OrthoDB" id="1631201at2"/>
<dbReference type="AlphaFoldDB" id="U7URG3"/>
<dbReference type="Proteomes" id="UP000017090">
    <property type="component" value="Unassembled WGS sequence"/>
</dbReference>
<dbReference type="GO" id="GO:0005829">
    <property type="term" value="C:cytosol"/>
    <property type="evidence" value="ECO:0007669"/>
    <property type="project" value="TreeGrafter"/>
</dbReference>
<dbReference type="Pfam" id="PF00126">
    <property type="entry name" value="HTH_1"/>
    <property type="match status" value="1"/>
</dbReference>